<dbReference type="OrthoDB" id="448963at2759"/>
<feature type="region of interest" description="Disordered" evidence="1">
    <location>
        <begin position="99"/>
        <end position="124"/>
    </location>
</feature>
<feature type="transmembrane region" description="Helical" evidence="2">
    <location>
        <begin position="659"/>
        <end position="675"/>
    </location>
</feature>
<reference evidence="3 4" key="1">
    <citation type="submission" date="2016-02" db="EMBL/GenBank/DDBJ databases">
        <title>Genome analysis of coral dinoflagellate symbionts highlights evolutionary adaptations to a symbiotic lifestyle.</title>
        <authorList>
            <person name="Aranda M."/>
            <person name="Li Y."/>
            <person name="Liew Y.J."/>
            <person name="Baumgarten S."/>
            <person name="Simakov O."/>
            <person name="Wilson M."/>
            <person name="Piel J."/>
            <person name="Ashoor H."/>
            <person name="Bougouffa S."/>
            <person name="Bajic V.B."/>
            <person name="Ryu T."/>
            <person name="Ravasi T."/>
            <person name="Bayer T."/>
            <person name="Micklem G."/>
            <person name="Kim H."/>
            <person name="Bhak J."/>
            <person name="Lajeunesse T.C."/>
            <person name="Voolstra C.R."/>
        </authorList>
    </citation>
    <scope>NUCLEOTIDE SEQUENCE [LARGE SCALE GENOMIC DNA]</scope>
    <source>
        <strain evidence="3 4">CCMP2467</strain>
    </source>
</reference>
<dbReference type="Proteomes" id="UP000186817">
    <property type="component" value="Unassembled WGS sequence"/>
</dbReference>
<sequence length="719" mass="80198">MQSDALRRKTQTMHSATQNGNSGNPSQNPGQVRILKLENTDQNRTIVSAMIDSADIWEPRAQSMLEVSWALWSVLKLFAEISGPLSQRERTSSTMIAPDASTATSKHEDVTPAAPGTCLEPAPCRLEETPRRLAKSPQEPELCRGRSQPLELSSEEDCCVVLFLSFFGKDLKLTRSRTTSILEETAAQLEEAPGSPQLSVDEQDSGKQEGKEDQESGAVDKEATPLSSDAELLPMLSDQEHPQEAVVESATEPEDTAGGALSYAILDRWAPASQQWGGSLSVTNTTGTKYLEAPRVFQVSDGVEQGWGVILVDGQVVNAFKKLSLSGVQADSAGGRAWVFILLFATLVEVHLPKFSDAYRDGLGARLQAGIQPQLHFRGFEVRPLTVDMDDCERFADTHVLKGGRFRAADPSALEKEVVSGSTGDTYFPPRQQVRDRGDVYDLLTRVRKLLQEGAEPVPPHKSAYGLRPTARPWARRCHRPALCGMVVALQEEIWQRTFRQTCLSMNRSLLCLRYIDNRLWISEPAIATRVQLFLNNPFCGGDITLEDERKLGFEMSGKGWAVSWEQLDRDSAAQITADNLREWCHAIGFQLQLRETHANFSWTVARCFPLTPQVIFKGILAPSMPTVCYWVYKKCENCNVWYDLNFYQSTQGSSPQSVIIYILCSFALIFVVAFERAGGPEVKIVVSVTYFQWLLFKYGFQMHEEEVPFAAKLVRSRR</sequence>
<keyword evidence="2" id="KW-0472">Membrane</keyword>
<feature type="region of interest" description="Disordered" evidence="1">
    <location>
        <begin position="1"/>
        <end position="30"/>
    </location>
</feature>
<dbReference type="EMBL" id="LSRX01000235">
    <property type="protein sequence ID" value="OLQ03503.1"/>
    <property type="molecule type" value="Genomic_DNA"/>
</dbReference>
<keyword evidence="4" id="KW-1185">Reference proteome</keyword>
<name>A0A1Q9E7V2_SYMMI</name>
<evidence type="ECO:0000256" key="2">
    <source>
        <dbReference type="SAM" id="Phobius"/>
    </source>
</evidence>
<accession>A0A1Q9E7V2</accession>
<feature type="compositionally biased region" description="Basic and acidic residues" evidence="1">
    <location>
        <begin position="204"/>
        <end position="223"/>
    </location>
</feature>
<keyword evidence="2" id="KW-1133">Transmembrane helix</keyword>
<evidence type="ECO:0000313" key="3">
    <source>
        <dbReference type="EMBL" id="OLQ03503.1"/>
    </source>
</evidence>
<proteinExistence type="predicted"/>
<feature type="region of interest" description="Disordered" evidence="1">
    <location>
        <begin position="187"/>
        <end position="226"/>
    </location>
</feature>
<keyword evidence="2" id="KW-0812">Transmembrane</keyword>
<feature type="region of interest" description="Disordered" evidence="1">
    <location>
        <begin position="129"/>
        <end position="148"/>
    </location>
</feature>
<feature type="compositionally biased region" description="Low complexity" evidence="1">
    <location>
        <begin position="18"/>
        <end position="30"/>
    </location>
</feature>
<evidence type="ECO:0000313" key="4">
    <source>
        <dbReference type="Proteomes" id="UP000186817"/>
    </source>
</evidence>
<evidence type="ECO:0000256" key="1">
    <source>
        <dbReference type="SAM" id="MobiDB-lite"/>
    </source>
</evidence>
<protein>
    <submittedName>
        <fullName evidence="3">Uncharacterized protein</fullName>
    </submittedName>
</protein>
<comment type="caution">
    <text evidence="3">The sequence shown here is derived from an EMBL/GenBank/DDBJ whole genome shotgun (WGS) entry which is preliminary data.</text>
</comment>
<gene>
    <name evidence="3" type="ORF">AK812_SmicGene13568</name>
</gene>
<dbReference type="AlphaFoldDB" id="A0A1Q9E7V2"/>
<organism evidence="3 4">
    <name type="scientific">Symbiodinium microadriaticum</name>
    <name type="common">Dinoflagellate</name>
    <name type="synonym">Zooxanthella microadriatica</name>
    <dbReference type="NCBI Taxonomy" id="2951"/>
    <lineage>
        <taxon>Eukaryota</taxon>
        <taxon>Sar</taxon>
        <taxon>Alveolata</taxon>
        <taxon>Dinophyceae</taxon>
        <taxon>Suessiales</taxon>
        <taxon>Symbiodiniaceae</taxon>
        <taxon>Symbiodinium</taxon>
    </lineage>
</organism>